<sequence>MSGKVEFREIDPRGNAPSAAIEAAIVNLWNEALAPDMAISNTFVQYNLRPSAGVQSRIFLACIDDAIVGATLASALHGEPAVNPYGEGWIDLLVVASAFQRKGIGRHLLSLAEQWLAATGCCAAQIGGGLRPFAPGVPDTGVAGFFQRCGYEAFNTVWDMAANLATYRPPGNLSQNSCAARPAAPGQEEMLLDFLRREFPGRWRYEAEMFLADGGRISDYMLLWTERGIDGCCLLTFPDSVRPIERFYPYRLPKPWGQIGSIGVSADRRGQGLGSVLLDAGLRRLHDNGVNGCVIDWTTLIDFYGKFGFERYRAYGMVGKGLEPGLRIEQGCLDCLS</sequence>
<dbReference type="InterPro" id="IPR050680">
    <property type="entry name" value="YpeA/RimI_acetyltransf"/>
</dbReference>
<gene>
    <name evidence="4" type="ORF">ENQ20_04100</name>
</gene>
<dbReference type="AlphaFoldDB" id="A0A7C1FMV7"/>
<dbReference type="Gene3D" id="3.40.630.30">
    <property type="match status" value="1"/>
</dbReference>
<dbReference type="PROSITE" id="PS51186">
    <property type="entry name" value="GNAT"/>
    <property type="match status" value="2"/>
</dbReference>
<dbReference type="Pfam" id="PF00583">
    <property type="entry name" value="Acetyltransf_1"/>
    <property type="match status" value="2"/>
</dbReference>
<comment type="caution">
    <text evidence="4">The sequence shown here is derived from an EMBL/GenBank/DDBJ whole genome shotgun (WGS) entry which is preliminary data.</text>
</comment>
<evidence type="ECO:0000313" key="4">
    <source>
        <dbReference type="EMBL" id="HDX30658.1"/>
    </source>
</evidence>
<feature type="domain" description="N-acetyltransferase" evidence="3">
    <location>
        <begin position="178"/>
        <end position="329"/>
    </location>
</feature>
<dbReference type="InterPro" id="IPR016181">
    <property type="entry name" value="Acyl_CoA_acyltransferase"/>
</dbReference>
<keyword evidence="1 4" id="KW-0808">Transferase</keyword>
<dbReference type="InterPro" id="IPR000182">
    <property type="entry name" value="GNAT_dom"/>
</dbReference>
<organism evidence="4">
    <name type="scientific">Caldilinea aerophila</name>
    <dbReference type="NCBI Taxonomy" id="133453"/>
    <lineage>
        <taxon>Bacteria</taxon>
        <taxon>Bacillati</taxon>
        <taxon>Chloroflexota</taxon>
        <taxon>Caldilineae</taxon>
        <taxon>Caldilineales</taxon>
        <taxon>Caldilineaceae</taxon>
        <taxon>Caldilinea</taxon>
    </lineage>
</organism>
<dbReference type="CDD" id="cd04301">
    <property type="entry name" value="NAT_SF"/>
    <property type="match status" value="2"/>
</dbReference>
<dbReference type="EMBL" id="DSMG01000047">
    <property type="protein sequence ID" value="HDX30658.1"/>
    <property type="molecule type" value="Genomic_DNA"/>
</dbReference>
<proteinExistence type="predicted"/>
<evidence type="ECO:0000256" key="2">
    <source>
        <dbReference type="ARBA" id="ARBA00023315"/>
    </source>
</evidence>
<accession>A0A7C1FMV7</accession>
<protein>
    <submittedName>
        <fullName evidence="4">GNAT family N-acetyltransferase</fullName>
    </submittedName>
</protein>
<evidence type="ECO:0000256" key="1">
    <source>
        <dbReference type="ARBA" id="ARBA00022679"/>
    </source>
</evidence>
<dbReference type="SUPFAM" id="SSF55729">
    <property type="entry name" value="Acyl-CoA N-acyltransferases (Nat)"/>
    <property type="match status" value="2"/>
</dbReference>
<reference evidence="4" key="1">
    <citation type="journal article" date="2020" name="mSystems">
        <title>Genome- and Community-Level Interaction Insights into Carbon Utilization and Element Cycling Functions of Hydrothermarchaeota in Hydrothermal Sediment.</title>
        <authorList>
            <person name="Zhou Z."/>
            <person name="Liu Y."/>
            <person name="Xu W."/>
            <person name="Pan J."/>
            <person name="Luo Z.H."/>
            <person name="Li M."/>
        </authorList>
    </citation>
    <scope>NUCLEOTIDE SEQUENCE [LARGE SCALE GENOMIC DNA]</scope>
    <source>
        <strain evidence="4">SpSt-289</strain>
    </source>
</reference>
<name>A0A7C1FMV7_9CHLR</name>
<evidence type="ECO:0000259" key="3">
    <source>
        <dbReference type="PROSITE" id="PS51186"/>
    </source>
</evidence>
<dbReference type="PANTHER" id="PTHR43420">
    <property type="entry name" value="ACETYLTRANSFERASE"/>
    <property type="match status" value="1"/>
</dbReference>
<keyword evidence="2" id="KW-0012">Acyltransferase</keyword>
<dbReference type="GO" id="GO:0016747">
    <property type="term" value="F:acyltransferase activity, transferring groups other than amino-acyl groups"/>
    <property type="evidence" value="ECO:0007669"/>
    <property type="project" value="InterPro"/>
</dbReference>
<feature type="domain" description="N-acetyltransferase" evidence="3">
    <location>
        <begin position="5"/>
        <end position="165"/>
    </location>
</feature>